<accession>A0A2I1HD77</accession>
<gene>
    <name evidence="1" type="ORF">RhiirA4_477428</name>
</gene>
<name>A0A2I1HD77_9GLOM</name>
<protein>
    <submittedName>
        <fullName evidence="1">Uncharacterized protein</fullName>
    </submittedName>
</protein>
<evidence type="ECO:0000313" key="2">
    <source>
        <dbReference type="Proteomes" id="UP000234323"/>
    </source>
</evidence>
<proteinExistence type="predicted"/>
<dbReference type="EMBL" id="LLXI01002323">
    <property type="protein sequence ID" value="PKY56843.1"/>
    <property type="molecule type" value="Genomic_DNA"/>
</dbReference>
<organism evidence="1 2">
    <name type="scientific">Rhizophagus irregularis</name>
    <dbReference type="NCBI Taxonomy" id="588596"/>
    <lineage>
        <taxon>Eukaryota</taxon>
        <taxon>Fungi</taxon>
        <taxon>Fungi incertae sedis</taxon>
        <taxon>Mucoromycota</taxon>
        <taxon>Glomeromycotina</taxon>
        <taxon>Glomeromycetes</taxon>
        <taxon>Glomerales</taxon>
        <taxon>Glomeraceae</taxon>
        <taxon>Rhizophagus</taxon>
    </lineage>
</organism>
<dbReference type="Proteomes" id="UP000234323">
    <property type="component" value="Unassembled WGS sequence"/>
</dbReference>
<sequence length="112" mass="12655">MDIKCQSSVDSINVQDGVDATVQIDDPTSKFVSANNLNLKDKLSNIRHKLVQNGEVKMNHTFSFTNKINNNDNKVCFYISPRHKPNGFAEEALKNVDVDVLTLKDYVEMLII</sequence>
<evidence type="ECO:0000313" key="1">
    <source>
        <dbReference type="EMBL" id="PKY56843.1"/>
    </source>
</evidence>
<dbReference type="AlphaFoldDB" id="A0A2I1HD77"/>
<dbReference type="OrthoDB" id="10523729at2759"/>
<keyword evidence="2" id="KW-1185">Reference proteome</keyword>
<comment type="caution">
    <text evidence="1">The sequence shown here is derived from an EMBL/GenBank/DDBJ whole genome shotgun (WGS) entry which is preliminary data.</text>
</comment>
<reference evidence="1 2" key="1">
    <citation type="submission" date="2015-10" db="EMBL/GenBank/DDBJ databases">
        <title>Genome analyses suggest a sexual origin of heterokaryosis in a supposedly ancient asexual fungus.</title>
        <authorList>
            <person name="Ropars J."/>
            <person name="Sedzielewska K."/>
            <person name="Noel J."/>
            <person name="Charron P."/>
            <person name="Farinelli L."/>
            <person name="Marton T."/>
            <person name="Kruger M."/>
            <person name="Pelin A."/>
            <person name="Brachmann A."/>
            <person name="Corradi N."/>
        </authorList>
    </citation>
    <scope>NUCLEOTIDE SEQUENCE [LARGE SCALE GENOMIC DNA]</scope>
    <source>
        <strain evidence="1 2">A4</strain>
    </source>
</reference>